<dbReference type="Pfam" id="PF06672">
    <property type="entry name" value="DUF1175"/>
    <property type="match status" value="1"/>
</dbReference>
<comment type="caution">
    <text evidence="1">The sequence shown here is derived from an EMBL/GenBank/DDBJ whole genome shotgun (WGS) entry which is preliminary data.</text>
</comment>
<name>A0ABX0KZS9_9NEIS</name>
<accession>A0ABX0KZS9</accession>
<protein>
    <submittedName>
        <fullName evidence="1">DUF1175 family protein</fullName>
    </submittedName>
</protein>
<dbReference type="Gene3D" id="3.90.1720.10">
    <property type="entry name" value="endopeptidase domain like (from Nostoc punctiforme)"/>
    <property type="match status" value="1"/>
</dbReference>
<gene>
    <name evidence="1" type="ORF">HA050_15430</name>
</gene>
<dbReference type="EMBL" id="JAAOLX010000008">
    <property type="protein sequence ID" value="NHQ87509.1"/>
    <property type="molecule type" value="Genomic_DNA"/>
</dbReference>
<keyword evidence="2" id="KW-1185">Reference proteome</keyword>
<evidence type="ECO:0000313" key="2">
    <source>
        <dbReference type="Proteomes" id="UP000712570"/>
    </source>
</evidence>
<sequence length="238" mass="26682">MKTATFGKCSKQQRISPPAQGNQASVFLSKYLCTGLILLSTTSLAADPVLNPAQTQAFRGWFVRIVNEQLRQGPNPRWQHRDCAGLVRFAVAEALQKHDAAWLQSNGISRTGLPPEVDLSPASRDALRHNWKQSDGKRAAYVPAFGLVQNNARLIGKDINQAEAGDLLFFDQGDDQHVMVWTGRYIAYHTGTVHPKDSGLRAVRIDQLMQWKDTRWQPRNDNPNFIGIYRLAFLPFAS</sequence>
<dbReference type="Proteomes" id="UP000712570">
    <property type="component" value="Unassembled WGS sequence"/>
</dbReference>
<dbReference type="InterPro" id="IPR009558">
    <property type="entry name" value="DUF1175"/>
</dbReference>
<evidence type="ECO:0000313" key="1">
    <source>
        <dbReference type="EMBL" id="NHQ87509.1"/>
    </source>
</evidence>
<proteinExistence type="predicted"/>
<reference evidence="1 2" key="1">
    <citation type="submission" date="2020-03" db="EMBL/GenBank/DDBJ databases">
        <title>Draft genome sequence of environmentally isolated violet-colored cultures.</title>
        <authorList>
            <person name="Wilson H.S."/>
        </authorList>
    </citation>
    <scope>NUCLEOTIDE SEQUENCE [LARGE SCALE GENOMIC DNA]</scope>
    <source>
        <strain evidence="1 2">HSC-16F04</strain>
    </source>
</reference>
<organism evidence="1 2">
    <name type="scientific">Iodobacter violaceini</name>
    <dbReference type="NCBI Taxonomy" id="3044271"/>
    <lineage>
        <taxon>Bacteria</taxon>
        <taxon>Pseudomonadati</taxon>
        <taxon>Pseudomonadota</taxon>
        <taxon>Betaproteobacteria</taxon>
        <taxon>Neisseriales</taxon>
        <taxon>Chitinibacteraceae</taxon>
        <taxon>Iodobacter</taxon>
    </lineage>
</organism>